<dbReference type="PANTHER" id="PTHR33710:SF71">
    <property type="entry name" value="ENDONUCLEASE_EXONUCLEASE_PHOSPHATASE DOMAIN-CONTAINING PROTEIN"/>
    <property type="match status" value="1"/>
</dbReference>
<gene>
    <name evidence="2" type="ORF">KC19_1G166400</name>
</gene>
<dbReference type="EMBL" id="CM026421">
    <property type="protein sequence ID" value="KAG0591318.1"/>
    <property type="molecule type" value="Genomic_DNA"/>
</dbReference>
<reference evidence="2" key="1">
    <citation type="submission" date="2020-06" db="EMBL/GenBank/DDBJ databases">
        <title>WGS assembly of Ceratodon purpureus strain R40.</title>
        <authorList>
            <person name="Carey S.B."/>
            <person name="Jenkins J."/>
            <person name="Shu S."/>
            <person name="Lovell J.T."/>
            <person name="Sreedasyam A."/>
            <person name="Maumus F."/>
            <person name="Tiley G.P."/>
            <person name="Fernandez-Pozo N."/>
            <person name="Barry K."/>
            <person name="Chen C."/>
            <person name="Wang M."/>
            <person name="Lipzen A."/>
            <person name="Daum C."/>
            <person name="Saski C.A."/>
            <person name="Payton A.C."/>
            <person name="Mcbreen J.C."/>
            <person name="Conrad R.E."/>
            <person name="Kollar L.M."/>
            <person name="Olsson S."/>
            <person name="Huttunen S."/>
            <person name="Landis J.B."/>
            <person name="Wickett N.J."/>
            <person name="Johnson M.G."/>
            <person name="Rensing S.A."/>
            <person name="Grimwood J."/>
            <person name="Schmutz J."/>
            <person name="Mcdaniel S.F."/>
        </authorList>
    </citation>
    <scope>NUCLEOTIDE SEQUENCE</scope>
    <source>
        <strain evidence="2">R40</strain>
    </source>
</reference>
<accession>A0A8T0J8Z6</accession>
<feature type="non-terminal residue" evidence="2">
    <location>
        <position position="319"/>
    </location>
</feature>
<name>A0A8T0J8Z6_CERPU</name>
<organism evidence="2 3">
    <name type="scientific">Ceratodon purpureus</name>
    <name type="common">Fire moss</name>
    <name type="synonym">Dicranum purpureum</name>
    <dbReference type="NCBI Taxonomy" id="3225"/>
    <lineage>
        <taxon>Eukaryota</taxon>
        <taxon>Viridiplantae</taxon>
        <taxon>Streptophyta</taxon>
        <taxon>Embryophyta</taxon>
        <taxon>Bryophyta</taxon>
        <taxon>Bryophytina</taxon>
        <taxon>Bryopsida</taxon>
        <taxon>Dicranidae</taxon>
        <taxon>Pseudoditrichales</taxon>
        <taxon>Ditrichaceae</taxon>
        <taxon>Ceratodon</taxon>
    </lineage>
</organism>
<evidence type="ECO:0000313" key="2">
    <source>
        <dbReference type="EMBL" id="KAG0591318.1"/>
    </source>
</evidence>
<dbReference type="InterPro" id="IPR036691">
    <property type="entry name" value="Endo/exonu/phosph_ase_sf"/>
</dbReference>
<dbReference type="Gene3D" id="3.60.10.10">
    <property type="entry name" value="Endonuclease/exonuclease/phosphatase"/>
    <property type="match status" value="1"/>
</dbReference>
<evidence type="ECO:0008006" key="4">
    <source>
        <dbReference type="Google" id="ProtNLM"/>
    </source>
</evidence>
<feature type="coiled-coil region" evidence="1">
    <location>
        <begin position="288"/>
        <end position="315"/>
    </location>
</feature>
<evidence type="ECO:0000313" key="3">
    <source>
        <dbReference type="Proteomes" id="UP000822688"/>
    </source>
</evidence>
<dbReference type="PANTHER" id="PTHR33710">
    <property type="entry name" value="BNAC02G09200D PROTEIN"/>
    <property type="match status" value="1"/>
</dbReference>
<protein>
    <recommendedName>
        <fullName evidence="4">Endonuclease/exonuclease/phosphatase domain-containing protein</fullName>
    </recommendedName>
</protein>
<dbReference type="AlphaFoldDB" id="A0A8T0J8Z6"/>
<keyword evidence="3" id="KW-1185">Reference proteome</keyword>
<comment type="caution">
    <text evidence="2">The sequence shown here is derived from an EMBL/GenBank/DDBJ whole genome shotgun (WGS) entry which is preliminary data.</text>
</comment>
<sequence>MQFLRGSAFWNEGSFNAENDSFVEGTAILCSSRISATITHHGTIMQGRAQYIVFQWAPDITIGVINVYASNDTGERARFWNRIKNFPLPEANWILAGDINMIEQLEDKQGGLPTTRRGRREIEAWNALMLHLGLHDVYLADEFRRVTRKRFTWENKRSALEMICSRIDRFYVNEAIRDIGGTTGIWRSTPHISDHTAIFMKLRRIGTPQVSNRAFNRQLLNDEEGKAILLQAWRDSIQANHQHTWNYRIAQALQAVKKSSDEETKRRKQKWTTEFEEQFIEVYDAEIMLQENWNNQEAREKLNEAQAQLQKVRQERMER</sequence>
<keyword evidence="1" id="KW-0175">Coiled coil</keyword>
<dbReference type="SUPFAM" id="SSF56219">
    <property type="entry name" value="DNase I-like"/>
    <property type="match status" value="1"/>
</dbReference>
<evidence type="ECO:0000256" key="1">
    <source>
        <dbReference type="SAM" id="Coils"/>
    </source>
</evidence>
<proteinExistence type="predicted"/>
<dbReference type="Proteomes" id="UP000822688">
    <property type="component" value="Chromosome 1"/>
</dbReference>